<dbReference type="Proteomes" id="UP000216913">
    <property type="component" value="Unassembled WGS sequence"/>
</dbReference>
<feature type="domain" description="Fe-S hydro-lyase tartrate dehydratase beta-type catalytic" evidence="12">
    <location>
        <begin position="312"/>
        <end position="493"/>
    </location>
</feature>
<feature type="domain" description="Fe-S hydro-lyase tartrate dehydratase alpha-type catalytic" evidence="11">
    <location>
        <begin position="12"/>
        <end position="289"/>
    </location>
</feature>
<dbReference type="GO" id="GO:0006091">
    <property type="term" value="P:generation of precursor metabolites and energy"/>
    <property type="evidence" value="ECO:0007669"/>
    <property type="project" value="InterPro"/>
</dbReference>
<comment type="caution">
    <text evidence="13">The sequence shown here is derived from an EMBL/GenBank/DDBJ whole genome shotgun (WGS) entry which is preliminary data.</text>
</comment>
<evidence type="ECO:0000256" key="10">
    <source>
        <dbReference type="PIRNR" id="PIRNR001394"/>
    </source>
</evidence>
<keyword evidence="9 10" id="KW-0456">Lyase</keyword>
<dbReference type="GO" id="GO:0051539">
    <property type="term" value="F:4 iron, 4 sulfur cluster binding"/>
    <property type="evidence" value="ECO:0007669"/>
    <property type="project" value="UniProtKB-UniRule"/>
</dbReference>
<evidence type="ECO:0000256" key="5">
    <source>
        <dbReference type="ARBA" id="ARBA00022485"/>
    </source>
</evidence>
<evidence type="ECO:0000256" key="1">
    <source>
        <dbReference type="ARBA" id="ARBA00000929"/>
    </source>
</evidence>
<dbReference type="InterPro" id="IPR004646">
    <property type="entry name" value="Fe-S_hydro-lyase_TtdA-typ_cat"/>
</dbReference>
<keyword evidence="6 10" id="KW-0479">Metal-binding</keyword>
<dbReference type="SUPFAM" id="SSF117457">
    <property type="entry name" value="FumA C-terminal domain-like"/>
    <property type="match status" value="1"/>
</dbReference>
<comment type="cofactor">
    <cofactor evidence="2 10">
        <name>[4Fe-4S] cluster</name>
        <dbReference type="ChEBI" id="CHEBI:49883"/>
    </cofactor>
</comment>
<evidence type="ECO:0000256" key="6">
    <source>
        <dbReference type="ARBA" id="ARBA00022723"/>
    </source>
</evidence>
<evidence type="ECO:0000256" key="3">
    <source>
        <dbReference type="ARBA" id="ARBA00008876"/>
    </source>
</evidence>
<dbReference type="Pfam" id="PF05683">
    <property type="entry name" value="Fumerase_C"/>
    <property type="match status" value="1"/>
</dbReference>
<organism evidence="13 14">
    <name type="scientific">Bordetella genomosp. 5</name>
    <dbReference type="NCBI Taxonomy" id="1395608"/>
    <lineage>
        <taxon>Bacteria</taxon>
        <taxon>Pseudomonadati</taxon>
        <taxon>Pseudomonadota</taxon>
        <taxon>Betaproteobacteria</taxon>
        <taxon>Burkholderiales</taxon>
        <taxon>Alcaligenaceae</taxon>
        <taxon>Bordetella</taxon>
    </lineage>
</organism>
<evidence type="ECO:0000259" key="11">
    <source>
        <dbReference type="Pfam" id="PF05681"/>
    </source>
</evidence>
<dbReference type="Gene3D" id="3.20.130.10">
    <property type="entry name" value="Fe-S hydro-lyase, tartrate dehydratase beta-type, catalytic domain"/>
    <property type="match status" value="1"/>
</dbReference>
<dbReference type="PIRSF" id="PIRSF001394">
    <property type="entry name" value="Fe_dep_fumar_hy"/>
    <property type="match status" value="1"/>
</dbReference>
<gene>
    <name evidence="13" type="ORF">CAL25_15610</name>
</gene>
<name>A0A261THA4_9BORD</name>
<keyword evidence="7 10" id="KW-0408">Iron</keyword>
<dbReference type="OrthoDB" id="9798978at2"/>
<evidence type="ECO:0000256" key="7">
    <source>
        <dbReference type="ARBA" id="ARBA00023004"/>
    </source>
</evidence>
<dbReference type="GO" id="GO:0046872">
    <property type="term" value="F:metal ion binding"/>
    <property type="evidence" value="ECO:0007669"/>
    <property type="project" value="UniProtKB-UniRule"/>
</dbReference>
<dbReference type="EMBL" id="NEVP01000009">
    <property type="protein sequence ID" value="OZI49048.1"/>
    <property type="molecule type" value="Genomic_DNA"/>
</dbReference>
<dbReference type="InterPro" id="IPR036660">
    <property type="entry name" value="Fe-S_hydroAse_TtdB_cat_sf"/>
</dbReference>
<reference evidence="13 14" key="1">
    <citation type="submission" date="2017-05" db="EMBL/GenBank/DDBJ databases">
        <title>Complete and WGS of Bordetella genogroups.</title>
        <authorList>
            <person name="Spilker T."/>
            <person name="LiPuma J."/>
        </authorList>
    </citation>
    <scope>NUCLEOTIDE SEQUENCE [LARGE SCALE GENOMIC DNA]</scope>
    <source>
        <strain evidence="13 14">AU10456</strain>
    </source>
</reference>
<dbReference type="EC" id="4.2.1.2" evidence="10"/>
<dbReference type="PANTHER" id="PTHR43351">
    <property type="entry name" value="L(+)-TARTRATE DEHYDRATASE SUBUNIT BETA"/>
    <property type="match status" value="1"/>
</dbReference>
<protein>
    <recommendedName>
        <fullName evidence="10">Fumarate hydratase class I</fullName>
        <ecNumber evidence="10">4.2.1.2</ecNumber>
    </recommendedName>
</protein>
<accession>A0A261THA4</accession>
<comment type="subunit">
    <text evidence="4 10">Homodimer.</text>
</comment>
<evidence type="ECO:0000256" key="8">
    <source>
        <dbReference type="ARBA" id="ARBA00023014"/>
    </source>
</evidence>
<dbReference type="RefSeq" id="WP_094801508.1">
    <property type="nucleotide sequence ID" value="NZ_NEVP01000009.1"/>
</dbReference>
<keyword evidence="14" id="KW-1185">Reference proteome</keyword>
<proteinExistence type="inferred from homology"/>
<evidence type="ECO:0000313" key="14">
    <source>
        <dbReference type="Proteomes" id="UP000216913"/>
    </source>
</evidence>
<comment type="similarity">
    <text evidence="3 10">Belongs to the class-I fumarase family.</text>
</comment>
<evidence type="ECO:0000256" key="2">
    <source>
        <dbReference type="ARBA" id="ARBA00001966"/>
    </source>
</evidence>
<dbReference type="Pfam" id="PF05681">
    <property type="entry name" value="Fumerase"/>
    <property type="match status" value="1"/>
</dbReference>
<dbReference type="PANTHER" id="PTHR43351:SF2">
    <property type="entry name" value="L(+)-TARTRATE DEHYDRATASE SUBUNIT BETA-RELATED"/>
    <property type="match status" value="1"/>
</dbReference>
<comment type="catalytic activity">
    <reaction evidence="1 10">
        <text>(S)-malate = fumarate + H2O</text>
        <dbReference type="Rhea" id="RHEA:12460"/>
        <dbReference type="ChEBI" id="CHEBI:15377"/>
        <dbReference type="ChEBI" id="CHEBI:15589"/>
        <dbReference type="ChEBI" id="CHEBI:29806"/>
        <dbReference type="EC" id="4.2.1.2"/>
    </reaction>
</comment>
<evidence type="ECO:0000256" key="9">
    <source>
        <dbReference type="ARBA" id="ARBA00023239"/>
    </source>
</evidence>
<dbReference type="GO" id="GO:0004333">
    <property type="term" value="F:fumarate hydratase activity"/>
    <property type="evidence" value="ECO:0007669"/>
    <property type="project" value="UniProtKB-UniRule"/>
</dbReference>
<dbReference type="AlphaFoldDB" id="A0A261THA4"/>
<dbReference type="NCBIfam" id="TIGR00723">
    <property type="entry name" value="ttdB_fumA_fumB"/>
    <property type="match status" value="1"/>
</dbReference>
<dbReference type="NCBIfam" id="TIGR00722">
    <property type="entry name" value="ttdA_fumA_fumB"/>
    <property type="match status" value="1"/>
</dbReference>
<evidence type="ECO:0000313" key="13">
    <source>
        <dbReference type="EMBL" id="OZI49048.1"/>
    </source>
</evidence>
<dbReference type="InterPro" id="IPR011167">
    <property type="entry name" value="Fe_dep_fumarate_hydratase"/>
</dbReference>
<comment type="function">
    <text evidence="10">Catalyzes the reversible hydration of fumarate to (S)-malate.</text>
</comment>
<sequence>MRVVQAADIETSIASALQSISHTHPADFVQALKAAHARETRDAARQALLQLLVNSKLAAAARRPVCQDTGVVHVYVRMGMDVRVMHDDAGPTPSLQTLANRAVARAYTCSTNPLRASIIRDPLGARRNTRDNTPAIVQVELVEGEDLRLTVVAKGGGGDVKARYAMLNPSDSVADWVVAQLPGMGAGWCPPGVLGLGVGGSPEQAMALAKRALFAPIDMPALFARGAATPEEALRVEVHDRVNALGIGAQGLGGDTTVLDVKVATAPSHAALLPVALVPNCAATRHVTFDMPLAGPAHLPETDPAVWDGIPDALPDRSGRRVDLDTLTRDDVASWQAGETLLLSGKLLTGRDAAHKRMADLLDQGQPLPVPLQGRALYYVGPVDPVDGEAVGPAGPTTATRMDKFMPQLLARTGLLLTIGKAERGAEARAAIRAHGAPYLIAVGGAAYLVARSVQAARVVAFADLGMEAIYEFVVRDMPVTVAVDAGGRSLHAVFELVPEPGRTA</sequence>
<evidence type="ECO:0000259" key="12">
    <source>
        <dbReference type="Pfam" id="PF05683"/>
    </source>
</evidence>
<keyword evidence="8 10" id="KW-0411">Iron-sulfur</keyword>
<evidence type="ECO:0000256" key="4">
    <source>
        <dbReference type="ARBA" id="ARBA00011738"/>
    </source>
</evidence>
<keyword evidence="5 10" id="KW-0004">4Fe-4S</keyword>
<dbReference type="InterPro" id="IPR004647">
    <property type="entry name" value="Fe-S_hydro-lyase_TtdB-typ_cat"/>
</dbReference>